<feature type="region of interest" description="Disordered" evidence="1">
    <location>
        <begin position="96"/>
        <end position="115"/>
    </location>
</feature>
<dbReference type="EMBL" id="CP063849">
    <property type="protein sequence ID" value="QOY87163.1"/>
    <property type="molecule type" value="Genomic_DNA"/>
</dbReference>
<dbReference type="Proteomes" id="UP000593892">
    <property type="component" value="Chromosome"/>
</dbReference>
<proteinExistence type="predicted"/>
<dbReference type="RefSeq" id="WP_194448832.1">
    <property type="nucleotide sequence ID" value="NZ_CP063849.1"/>
</dbReference>
<sequence length="165" mass="17789">MRNATVLICLLAAYAMGQARRPAFVGAPGGSGVRGGGPPRVAPRVYRPGSHFWRPYGGGWGTGYDAPHEAAPSPVEPVRERPALIVNRDFVQEKPMPQSTVFPDGALPPPKRGLDATPVQARCTVRFKDGETVEATACSVREDTLSFLTAKGRMTRVTLDLVDKY</sequence>
<name>A0A7S7NP14_PALFE</name>
<reference evidence="2 3" key="1">
    <citation type="submission" date="2020-10" db="EMBL/GenBank/DDBJ databases">
        <title>Complete genome sequence of Paludibaculum fermentans P105T, a facultatively anaerobic acidobacterium capable of dissimilatory Fe(III) reduction.</title>
        <authorList>
            <person name="Dedysh S.N."/>
            <person name="Beletsky A.V."/>
            <person name="Kulichevskaya I.S."/>
            <person name="Mardanov A.V."/>
            <person name="Ravin N.V."/>
        </authorList>
    </citation>
    <scope>NUCLEOTIDE SEQUENCE [LARGE SCALE GENOMIC DNA]</scope>
    <source>
        <strain evidence="2 3">P105</strain>
    </source>
</reference>
<organism evidence="2 3">
    <name type="scientific">Paludibaculum fermentans</name>
    <dbReference type="NCBI Taxonomy" id="1473598"/>
    <lineage>
        <taxon>Bacteria</taxon>
        <taxon>Pseudomonadati</taxon>
        <taxon>Acidobacteriota</taxon>
        <taxon>Terriglobia</taxon>
        <taxon>Bryobacterales</taxon>
        <taxon>Bryobacteraceae</taxon>
        <taxon>Paludibaculum</taxon>
    </lineage>
</organism>
<evidence type="ECO:0000313" key="2">
    <source>
        <dbReference type="EMBL" id="QOY87163.1"/>
    </source>
</evidence>
<evidence type="ECO:0000256" key="1">
    <source>
        <dbReference type="SAM" id="MobiDB-lite"/>
    </source>
</evidence>
<dbReference type="KEGG" id="pfer:IRI77_31030"/>
<protein>
    <submittedName>
        <fullName evidence="2">Uncharacterized protein</fullName>
    </submittedName>
</protein>
<accession>A0A7S7NP14</accession>
<evidence type="ECO:0000313" key="3">
    <source>
        <dbReference type="Proteomes" id="UP000593892"/>
    </source>
</evidence>
<dbReference type="AlphaFoldDB" id="A0A7S7NP14"/>
<gene>
    <name evidence="2" type="ORF">IRI77_31030</name>
</gene>
<keyword evidence="3" id="KW-1185">Reference proteome</keyword>